<dbReference type="PANTHER" id="PTHR10037">
    <property type="entry name" value="VOLTAGE-GATED CATION CHANNEL CALCIUM AND SODIUM"/>
    <property type="match status" value="1"/>
</dbReference>
<evidence type="ECO:0000313" key="7">
    <source>
        <dbReference type="EMBL" id="CAB1448046.1"/>
    </source>
</evidence>
<evidence type="ECO:0000313" key="8">
    <source>
        <dbReference type="Proteomes" id="UP001153269"/>
    </source>
</evidence>
<keyword evidence="2 5" id="KW-0812">Transmembrane</keyword>
<comment type="caution">
    <text evidence="7">The sequence shown here is derived from an EMBL/GenBank/DDBJ whole genome shotgun (WGS) entry which is preliminary data.</text>
</comment>
<dbReference type="GO" id="GO:0005248">
    <property type="term" value="F:voltage-gated sodium channel activity"/>
    <property type="evidence" value="ECO:0007669"/>
    <property type="project" value="TreeGrafter"/>
</dbReference>
<keyword evidence="3 5" id="KW-1133">Transmembrane helix</keyword>
<dbReference type="Proteomes" id="UP001153269">
    <property type="component" value="Unassembled WGS sequence"/>
</dbReference>
<dbReference type="GO" id="GO:0001518">
    <property type="term" value="C:voltage-gated sodium channel complex"/>
    <property type="evidence" value="ECO:0007669"/>
    <property type="project" value="TreeGrafter"/>
</dbReference>
<protein>
    <recommendedName>
        <fullName evidence="6">Ion transport domain-containing protein</fullName>
    </recommendedName>
</protein>
<dbReference type="GO" id="GO:0070509">
    <property type="term" value="P:calcium ion import"/>
    <property type="evidence" value="ECO:0007669"/>
    <property type="project" value="TreeGrafter"/>
</dbReference>
<evidence type="ECO:0000259" key="6">
    <source>
        <dbReference type="Pfam" id="PF00520"/>
    </source>
</evidence>
<dbReference type="PANTHER" id="PTHR10037:SF298">
    <property type="entry name" value="VOLTAGE-DEPENDENT N-TYPE CALCIUM CHANNEL SUBUNIT ALPHA"/>
    <property type="match status" value="1"/>
</dbReference>
<accession>A0A9N7Z3Z7</accession>
<dbReference type="Gene3D" id="1.10.287.70">
    <property type="match status" value="1"/>
</dbReference>
<feature type="domain" description="Ion transport" evidence="6">
    <location>
        <begin position="91"/>
        <end position="158"/>
    </location>
</feature>
<dbReference type="Pfam" id="PF00520">
    <property type="entry name" value="Ion_trans"/>
    <property type="match status" value="1"/>
</dbReference>
<dbReference type="InterPro" id="IPR005821">
    <property type="entry name" value="Ion_trans_dom"/>
</dbReference>
<feature type="transmembrane region" description="Helical" evidence="5">
    <location>
        <begin position="140"/>
        <end position="160"/>
    </location>
</feature>
<dbReference type="GO" id="GO:0043005">
    <property type="term" value="C:neuron projection"/>
    <property type="evidence" value="ECO:0007669"/>
    <property type="project" value="TreeGrafter"/>
</dbReference>
<evidence type="ECO:0000256" key="4">
    <source>
        <dbReference type="ARBA" id="ARBA00023136"/>
    </source>
</evidence>
<keyword evidence="8" id="KW-1185">Reference proteome</keyword>
<reference evidence="7" key="1">
    <citation type="submission" date="2020-03" db="EMBL/GenBank/DDBJ databases">
        <authorList>
            <person name="Weist P."/>
        </authorList>
    </citation>
    <scope>NUCLEOTIDE SEQUENCE</scope>
</reference>
<dbReference type="EMBL" id="CADEAL010003963">
    <property type="protein sequence ID" value="CAB1448046.1"/>
    <property type="molecule type" value="Genomic_DNA"/>
</dbReference>
<feature type="transmembrane region" description="Helical" evidence="5">
    <location>
        <begin position="107"/>
        <end position="128"/>
    </location>
</feature>
<name>A0A9N7Z3Z7_PLEPL</name>
<evidence type="ECO:0000256" key="3">
    <source>
        <dbReference type="ARBA" id="ARBA00022989"/>
    </source>
</evidence>
<evidence type="ECO:0000256" key="1">
    <source>
        <dbReference type="ARBA" id="ARBA00004141"/>
    </source>
</evidence>
<dbReference type="AlphaFoldDB" id="A0A9N7Z3Z7"/>
<gene>
    <name evidence="7" type="ORF">PLEPLA_LOCUS35709</name>
</gene>
<dbReference type="GO" id="GO:0086010">
    <property type="term" value="P:membrane depolarization during action potential"/>
    <property type="evidence" value="ECO:0007669"/>
    <property type="project" value="TreeGrafter"/>
</dbReference>
<sequence length="170" mass="18863">MMELQRPADAAPIRTRDTMHLTGLTPEISLAAPGICSTLSTFIHYPDPTADICGCTIRYTNPQLPPREKAVDWPCGLEPPARTCPNGTQCREYWTGPNFGITNFDNILFAVLTVFQCITMEGWVEILYSETWRYIVSHSHSHVFSLLLFLSVFLVVSLQSSPVASPGSLS</sequence>
<dbReference type="GO" id="GO:0008332">
    <property type="term" value="F:low voltage-gated calcium channel activity"/>
    <property type="evidence" value="ECO:0007669"/>
    <property type="project" value="TreeGrafter"/>
</dbReference>
<keyword evidence="4 5" id="KW-0472">Membrane</keyword>
<organism evidence="7 8">
    <name type="scientific">Pleuronectes platessa</name>
    <name type="common">European plaice</name>
    <dbReference type="NCBI Taxonomy" id="8262"/>
    <lineage>
        <taxon>Eukaryota</taxon>
        <taxon>Metazoa</taxon>
        <taxon>Chordata</taxon>
        <taxon>Craniata</taxon>
        <taxon>Vertebrata</taxon>
        <taxon>Euteleostomi</taxon>
        <taxon>Actinopterygii</taxon>
        <taxon>Neopterygii</taxon>
        <taxon>Teleostei</taxon>
        <taxon>Neoteleostei</taxon>
        <taxon>Acanthomorphata</taxon>
        <taxon>Carangaria</taxon>
        <taxon>Pleuronectiformes</taxon>
        <taxon>Pleuronectoidei</taxon>
        <taxon>Pleuronectidae</taxon>
        <taxon>Pleuronectes</taxon>
    </lineage>
</organism>
<proteinExistence type="predicted"/>
<evidence type="ECO:0000256" key="5">
    <source>
        <dbReference type="SAM" id="Phobius"/>
    </source>
</evidence>
<comment type="subcellular location">
    <subcellularLocation>
        <location evidence="1">Membrane</location>
        <topology evidence="1">Multi-pass membrane protein</topology>
    </subcellularLocation>
</comment>
<dbReference type="InterPro" id="IPR043203">
    <property type="entry name" value="VGCC_Ca_Na"/>
</dbReference>
<evidence type="ECO:0000256" key="2">
    <source>
        <dbReference type="ARBA" id="ARBA00022692"/>
    </source>
</evidence>